<dbReference type="InterPro" id="IPR000719">
    <property type="entry name" value="Prot_kinase_dom"/>
</dbReference>
<evidence type="ECO:0000259" key="2">
    <source>
        <dbReference type="PROSITE" id="PS50011"/>
    </source>
</evidence>
<comment type="subcellular location">
    <subcellularLocation>
        <location evidence="1">Membrane</location>
        <topology evidence="1">Single-pass type I membrane protein</topology>
    </subcellularLocation>
</comment>
<feature type="domain" description="Protein kinase" evidence="2">
    <location>
        <begin position="13"/>
        <end position="132"/>
    </location>
</feature>
<dbReference type="InterPro" id="IPR051824">
    <property type="entry name" value="LRR_Rcpt-Like_S/T_Kinase"/>
</dbReference>
<sequence>MRLNDLMKATNSFHKNNIIGSGRTGTMYMGVLEDGTSLLIKRLQNSQHSDKEFSSEMATLGNVKHRNLVPLLGFCVAKTERLLVYRYMANGTLNDNLHPVDDAKQAMEWSLRLKISIGAARGFAWLHHNCNP</sequence>
<dbReference type="GO" id="GO:0005524">
    <property type="term" value="F:ATP binding"/>
    <property type="evidence" value="ECO:0007669"/>
    <property type="project" value="InterPro"/>
</dbReference>
<proteinExistence type="predicted"/>
<dbReference type="PROSITE" id="PS50011">
    <property type="entry name" value="PROTEIN_KINASE_DOM"/>
    <property type="match status" value="1"/>
</dbReference>
<dbReference type="SUPFAM" id="SSF56112">
    <property type="entry name" value="Protein kinase-like (PK-like)"/>
    <property type="match status" value="1"/>
</dbReference>
<feature type="non-terminal residue" evidence="3">
    <location>
        <position position="132"/>
    </location>
</feature>
<dbReference type="PANTHER" id="PTHR48006:SF88">
    <property type="entry name" value="LRR RECEPTOR-LIKE KINASE FAMILY PROTEIN"/>
    <property type="match status" value="1"/>
</dbReference>
<reference evidence="3 4" key="1">
    <citation type="journal article" date="2019" name="Genome Biol. Evol.">
        <title>Insights into the evolution of the New World diploid cottons (Gossypium, subgenus Houzingenia) based on genome sequencing.</title>
        <authorList>
            <person name="Grover C.E."/>
            <person name="Arick M.A. 2nd"/>
            <person name="Thrash A."/>
            <person name="Conover J.L."/>
            <person name="Sanders W.S."/>
            <person name="Peterson D.G."/>
            <person name="Frelichowski J.E."/>
            <person name="Scheffler J.A."/>
            <person name="Scheffler B.E."/>
            <person name="Wendel J.F."/>
        </authorList>
    </citation>
    <scope>NUCLEOTIDE SEQUENCE [LARGE SCALE GENOMIC DNA]</scope>
    <source>
        <strain evidence="3">157</strain>
        <tissue evidence="3">Leaf</tissue>
    </source>
</reference>
<dbReference type="AlphaFoldDB" id="A0A7J8LA39"/>
<evidence type="ECO:0000313" key="3">
    <source>
        <dbReference type="EMBL" id="MBA0549192.1"/>
    </source>
</evidence>
<dbReference type="Pfam" id="PF07714">
    <property type="entry name" value="PK_Tyr_Ser-Thr"/>
    <property type="match status" value="1"/>
</dbReference>
<organism evidence="3 4">
    <name type="scientific">Gossypium lobatum</name>
    <dbReference type="NCBI Taxonomy" id="34289"/>
    <lineage>
        <taxon>Eukaryota</taxon>
        <taxon>Viridiplantae</taxon>
        <taxon>Streptophyta</taxon>
        <taxon>Embryophyta</taxon>
        <taxon>Tracheophyta</taxon>
        <taxon>Spermatophyta</taxon>
        <taxon>Magnoliopsida</taxon>
        <taxon>eudicotyledons</taxon>
        <taxon>Gunneridae</taxon>
        <taxon>Pentapetalae</taxon>
        <taxon>rosids</taxon>
        <taxon>malvids</taxon>
        <taxon>Malvales</taxon>
        <taxon>Malvaceae</taxon>
        <taxon>Malvoideae</taxon>
        <taxon>Gossypium</taxon>
    </lineage>
</organism>
<protein>
    <recommendedName>
        <fullName evidence="2">Protein kinase domain-containing protein</fullName>
    </recommendedName>
</protein>
<dbReference type="EMBL" id="JABEZX010000001">
    <property type="protein sequence ID" value="MBA0549192.1"/>
    <property type="molecule type" value="Genomic_DNA"/>
</dbReference>
<name>A0A7J8LA39_9ROSI</name>
<dbReference type="Proteomes" id="UP000593572">
    <property type="component" value="Unassembled WGS sequence"/>
</dbReference>
<dbReference type="Gene3D" id="3.30.200.20">
    <property type="entry name" value="Phosphorylase Kinase, domain 1"/>
    <property type="match status" value="1"/>
</dbReference>
<accession>A0A7J8LA39</accession>
<dbReference type="InterPro" id="IPR001245">
    <property type="entry name" value="Ser-Thr/Tyr_kinase_cat_dom"/>
</dbReference>
<evidence type="ECO:0000256" key="1">
    <source>
        <dbReference type="ARBA" id="ARBA00004479"/>
    </source>
</evidence>
<comment type="caution">
    <text evidence="3">The sequence shown here is derived from an EMBL/GenBank/DDBJ whole genome shotgun (WGS) entry which is preliminary data.</text>
</comment>
<dbReference type="PANTHER" id="PTHR48006">
    <property type="entry name" value="LEUCINE-RICH REPEAT-CONTAINING PROTEIN DDB_G0281931-RELATED"/>
    <property type="match status" value="1"/>
</dbReference>
<dbReference type="GO" id="GO:0016020">
    <property type="term" value="C:membrane"/>
    <property type="evidence" value="ECO:0007669"/>
    <property type="project" value="UniProtKB-SubCell"/>
</dbReference>
<dbReference type="InterPro" id="IPR011009">
    <property type="entry name" value="Kinase-like_dom_sf"/>
</dbReference>
<dbReference type="GO" id="GO:0004672">
    <property type="term" value="F:protein kinase activity"/>
    <property type="evidence" value="ECO:0007669"/>
    <property type="project" value="InterPro"/>
</dbReference>
<evidence type="ECO:0000313" key="4">
    <source>
        <dbReference type="Proteomes" id="UP000593572"/>
    </source>
</evidence>
<gene>
    <name evidence="3" type="ORF">Golob_020243</name>
</gene>
<keyword evidence="4" id="KW-1185">Reference proteome</keyword>